<reference evidence="1" key="1">
    <citation type="submission" date="2022-07" db="EMBL/GenBank/DDBJ databases">
        <title>Phylogenomic reconstructions and comparative analyses of Kickxellomycotina fungi.</title>
        <authorList>
            <person name="Reynolds N.K."/>
            <person name="Stajich J.E."/>
            <person name="Barry K."/>
            <person name="Grigoriev I.V."/>
            <person name="Crous P."/>
            <person name="Smith M.E."/>
        </authorList>
    </citation>
    <scope>NUCLEOTIDE SEQUENCE</scope>
    <source>
        <strain evidence="1">CBS 102833</strain>
    </source>
</reference>
<keyword evidence="2" id="KW-1185">Reference proteome</keyword>
<evidence type="ECO:0000313" key="1">
    <source>
        <dbReference type="EMBL" id="KAJ2793995.1"/>
    </source>
</evidence>
<evidence type="ECO:0000313" key="2">
    <source>
        <dbReference type="Proteomes" id="UP001140096"/>
    </source>
</evidence>
<sequence length="102" mass="10685">MIIPTREVDPSGDDDETAEINDRGDKGMPSSLSFRCLRTSVLDPVSNADLATVDPGEYTSACGVDAVLAAAAPPPVVAPPGMEIERRKMLLIGCCCLLPVAQ</sequence>
<feature type="non-terminal residue" evidence="1">
    <location>
        <position position="102"/>
    </location>
</feature>
<organism evidence="1 2">
    <name type="scientific">Coemansia furcata</name>
    <dbReference type="NCBI Taxonomy" id="417177"/>
    <lineage>
        <taxon>Eukaryota</taxon>
        <taxon>Fungi</taxon>
        <taxon>Fungi incertae sedis</taxon>
        <taxon>Zoopagomycota</taxon>
        <taxon>Kickxellomycotina</taxon>
        <taxon>Kickxellomycetes</taxon>
        <taxon>Kickxellales</taxon>
        <taxon>Kickxellaceae</taxon>
        <taxon>Coemansia</taxon>
    </lineage>
</organism>
<dbReference type="EMBL" id="JANBUP010004459">
    <property type="protein sequence ID" value="KAJ2793995.1"/>
    <property type="molecule type" value="Genomic_DNA"/>
</dbReference>
<dbReference type="Proteomes" id="UP001140096">
    <property type="component" value="Unassembled WGS sequence"/>
</dbReference>
<comment type="caution">
    <text evidence="1">The sequence shown here is derived from an EMBL/GenBank/DDBJ whole genome shotgun (WGS) entry which is preliminary data.</text>
</comment>
<proteinExistence type="predicted"/>
<name>A0ACC1KS76_9FUNG</name>
<accession>A0ACC1KS76</accession>
<protein>
    <submittedName>
        <fullName evidence="1">Uncharacterized protein</fullName>
    </submittedName>
</protein>
<gene>
    <name evidence="1" type="ORF">H4S07_006882</name>
</gene>